<feature type="domain" description="C2H2-type" evidence="6">
    <location>
        <begin position="252"/>
        <end position="279"/>
    </location>
</feature>
<dbReference type="Proteomes" id="UP001652700">
    <property type="component" value="Unplaced"/>
</dbReference>
<feature type="domain" description="C2H2-type" evidence="6">
    <location>
        <begin position="225"/>
        <end position="252"/>
    </location>
</feature>
<keyword evidence="1" id="KW-0479">Metal-binding</keyword>
<dbReference type="RefSeq" id="XP_050516872.1">
    <property type="nucleotide sequence ID" value="XM_050660915.1"/>
</dbReference>
<dbReference type="EnsemblMetazoa" id="XM_050660915.1">
    <property type="protein sequence ID" value="XP_050516872.1"/>
    <property type="gene ID" value="LOC126891676"/>
</dbReference>
<proteinExistence type="predicted"/>
<dbReference type="InterPro" id="IPR013087">
    <property type="entry name" value="Znf_C2H2_type"/>
</dbReference>
<accession>A0ABM5L356</accession>
<evidence type="ECO:0000256" key="4">
    <source>
        <dbReference type="ARBA" id="ARBA00022833"/>
    </source>
</evidence>
<evidence type="ECO:0000256" key="1">
    <source>
        <dbReference type="ARBA" id="ARBA00022723"/>
    </source>
</evidence>
<dbReference type="PROSITE" id="PS50157">
    <property type="entry name" value="ZINC_FINGER_C2H2_2"/>
    <property type="match status" value="5"/>
</dbReference>
<keyword evidence="8" id="KW-1185">Reference proteome</keyword>
<evidence type="ECO:0000256" key="2">
    <source>
        <dbReference type="ARBA" id="ARBA00022737"/>
    </source>
</evidence>
<keyword evidence="2" id="KW-0677">Repeat</keyword>
<dbReference type="SMART" id="SM00355">
    <property type="entry name" value="ZnF_C2H2"/>
    <property type="match status" value="7"/>
</dbReference>
<reference evidence="7" key="1">
    <citation type="submission" date="2025-05" db="UniProtKB">
        <authorList>
            <consortium name="EnsemblMetazoa"/>
        </authorList>
    </citation>
    <scope>IDENTIFICATION</scope>
</reference>
<dbReference type="PANTHER" id="PTHR24379">
    <property type="entry name" value="KRAB AND ZINC FINGER DOMAIN-CONTAINING"/>
    <property type="match status" value="1"/>
</dbReference>
<dbReference type="SUPFAM" id="SSF57667">
    <property type="entry name" value="beta-beta-alpha zinc fingers"/>
    <property type="match status" value="2"/>
</dbReference>
<protein>
    <recommendedName>
        <fullName evidence="6">C2H2-type domain-containing protein</fullName>
    </recommendedName>
</protein>
<feature type="domain" description="C2H2-type" evidence="6">
    <location>
        <begin position="194"/>
        <end position="222"/>
    </location>
</feature>
<evidence type="ECO:0000256" key="5">
    <source>
        <dbReference type="PROSITE-ProRule" id="PRU00042"/>
    </source>
</evidence>
<organism evidence="7 8">
    <name type="scientific">Diabrotica virgifera virgifera</name>
    <name type="common">western corn rootworm</name>
    <dbReference type="NCBI Taxonomy" id="50390"/>
    <lineage>
        <taxon>Eukaryota</taxon>
        <taxon>Metazoa</taxon>
        <taxon>Ecdysozoa</taxon>
        <taxon>Arthropoda</taxon>
        <taxon>Hexapoda</taxon>
        <taxon>Insecta</taxon>
        <taxon>Pterygota</taxon>
        <taxon>Neoptera</taxon>
        <taxon>Endopterygota</taxon>
        <taxon>Coleoptera</taxon>
        <taxon>Polyphaga</taxon>
        <taxon>Cucujiformia</taxon>
        <taxon>Chrysomeloidea</taxon>
        <taxon>Chrysomelidae</taxon>
        <taxon>Galerucinae</taxon>
        <taxon>Diabroticina</taxon>
        <taxon>Diabroticites</taxon>
        <taxon>Diabrotica</taxon>
    </lineage>
</organism>
<dbReference type="Pfam" id="PF00096">
    <property type="entry name" value="zf-C2H2"/>
    <property type="match status" value="3"/>
</dbReference>
<dbReference type="GeneID" id="126891676"/>
<keyword evidence="3 5" id="KW-0863">Zinc-finger</keyword>
<evidence type="ECO:0000313" key="7">
    <source>
        <dbReference type="EnsemblMetazoa" id="XP_050516872.1"/>
    </source>
</evidence>
<dbReference type="InterPro" id="IPR036236">
    <property type="entry name" value="Znf_C2H2_sf"/>
</dbReference>
<feature type="domain" description="C2H2-type" evidence="6">
    <location>
        <begin position="168"/>
        <end position="196"/>
    </location>
</feature>
<evidence type="ECO:0000313" key="8">
    <source>
        <dbReference type="Proteomes" id="UP001652700"/>
    </source>
</evidence>
<name>A0ABM5L356_DIAVI</name>
<evidence type="ECO:0000256" key="3">
    <source>
        <dbReference type="ARBA" id="ARBA00022771"/>
    </source>
</evidence>
<evidence type="ECO:0000259" key="6">
    <source>
        <dbReference type="PROSITE" id="PS50157"/>
    </source>
</evidence>
<dbReference type="PROSITE" id="PS00028">
    <property type="entry name" value="ZINC_FINGER_C2H2_1"/>
    <property type="match status" value="3"/>
</dbReference>
<dbReference type="PANTHER" id="PTHR24379:SF121">
    <property type="entry name" value="C2H2-TYPE DOMAIN-CONTAINING PROTEIN"/>
    <property type="match status" value="1"/>
</dbReference>
<dbReference type="Gene3D" id="3.30.160.60">
    <property type="entry name" value="Classic Zinc Finger"/>
    <property type="match status" value="3"/>
</dbReference>
<keyword evidence="4" id="KW-0862">Zinc</keyword>
<feature type="domain" description="C2H2-type" evidence="6">
    <location>
        <begin position="137"/>
        <end position="166"/>
    </location>
</feature>
<sequence>MHKKVHEVAGVYNNKNTNTLVSTKLLKSEEKEQLLDHYEVHRRKTDQLTDVDENGSTDFDDDKNKELMCPICNTAQAARYYFQPHVIFKHKPKDHYAERNPHGRSRDFIYVTCNVFTTKTSKDLLAHFSKEHVKEGYYCDECDKNFTSNTWFEDHKIFYVEGSNKEKFKCSTCSSTFPNRYTMNQHMQEIHKKFKCFPCHITFPYKKNLDVHNQNFHSMEGDNKFLCNECGKVFTSQGLLRTHTETHGEGKHICSVCGKLFKKRSGLTLHARIHTGEKPYKRPNIQSRYNQKEPEILKFKVVHTTKLAKTNKATEPDNIPAKLLKSEESDQFLIITKYINERQIN</sequence>